<evidence type="ECO:0000259" key="1">
    <source>
        <dbReference type="Pfam" id="PF00149"/>
    </source>
</evidence>
<dbReference type="CDD" id="cd07423">
    <property type="entry name" value="MPP_Prp_like"/>
    <property type="match status" value="1"/>
</dbReference>
<keyword evidence="3" id="KW-1185">Reference proteome</keyword>
<dbReference type="Pfam" id="PF00149">
    <property type="entry name" value="Metallophos"/>
    <property type="match status" value="1"/>
</dbReference>
<dbReference type="GO" id="GO:0005737">
    <property type="term" value="C:cytoplasm"/>
    <property type="evidence" value="ECO:0007669"/>
    <property type="project" value="TreeGrafter"/>
</dbReference>
<dbReference type="PANTHER" id="PTHR42850">
    <property type="entry name" value="METALLOPHOSPHOESTERASE"/>
    <property type="match status" value="1"/>
</dbReference>
<dbReference type="NCBIfam" id="NF010148">
    <property type="entry name" value="PRK13625.1"/>
    <property type="match status" value="1"/>
</dbReference>
<gene>
    <name evidence="2" type="primary">prpE</name>
    <name evidence="2" type="ORF">GND95_04540</name>
</gene>
<evidence type="ECO:0000313" key="2">
    <source>
        <dbReference type="EMBL" id="KAE9635421.1"/>
    </source>
</evidence>
<dbReference type="Proteomes" id="UP000483018">
    <property type="component" value="Unassembled WGS sequence"/>
</dbReference>
<organism evidence="2 3">
    <name type="scientific">Defluviitalea raffinosedens</name>
    <dbReference type="NCBI Taxonomy" id="1450156"/>
    <lineage>
        <taxon>Bacteria</taxon>
        <taxon>Bacillati</taxon>
        <taxon>Bacillota</taxon>
        <taxon>Clostridia</taxon>
        <taxon>Lachnospirales</taxon>
        <taxon>Defluviitaleaceae</taxon>
        <taxon>Defluviitalea</taxon>
    </lineage>
</organism>
<dbReference type="RefSeq" id="WP_158739669.1">
    <property type="nucleotide sequence ID" value="NZ_WSLF01000003.1"/>
</dbReference>
<dbReference type="InterPro" id="IPR029052">
    <property type="entry name" value="Metallo-depent_PP-like"/>
</dbReference>
<proteinExistence type="predicted"/>
<protein>
    <submittedName>
        <fullName evidence="2">Bis(5'-nucleosyl)-tetraphosphatase PrpE</fullName>
    </submittedName>
</protein>
<dbReference type="GO" id="GO:0016791">
    <property type="term" value="F:phosphatase activity"/>
    <property type="evidence" value="ECO:0007669"/>
    <property type="project" value="TreeGrafter"/>
</dbReference>
<evidence type="ECO:0000313" key="3">
    <source>
        <dbReference type="Proteomes" id="UP000483018"/>
    </source>
</evidence>
<dbReference type="InterPro" id="IPR004843">
    <property type="entry name" value="Calcineurin-like_PHP"/>
</dbReference>
<reference evidence="2 3" key="1">
    <citation type="submission" date="2019-12" db="EMBL/GenBank/DDBJ databases">
        <title>Defluviitalea raffinosedens, isolated from a biogas fermenter, genome sequencing and characterization.</title>
        <authorList>
            <person name="Rettenmaier R."/>
            <person name="Schneider M."/>
            <person name="Neuhaus K."/>
            <person name="Liebl W."/>
            <person name="Zverlov V."/>
        </authorList>
    </citation>
    <scope>NUCLEOTIDE SEQUENCE [LARGE SCALE GENOMIC DNA]</scope>
    <source>
        <strain evidence="2 3">249c-K6</strain>
    </source>
</reference>
<dbReference type="EMBL" id="WSLF01000003">
    <property type="protein sequence ID" value="KAE9635421.1"/>
    <property type="molecule type" value="Genomic_DNA"/>
</dbReference>
<name>A0A7C8LDS7_9FIRM</name>
<comment type="caution">
    <text evidence="2">The sequence shown here is derived from an EMBL/GenBank/DDBJ whole genome shotgun (WGS) entry which is preliminary data.</text>
</comment>
<sequence length="269" mass="31202">MKAKRHIKEKGPFDIIGDIHGCYEELIQLLTQLGYREAGSVYIHPQGRKIVSIGDLNDRGPYNLKTICFIMNMVEKGLGLYVYGNHCNKFYRFLLGRKVQISHGLENTVEEYEKLKKEEQEAFKKKYIKFYEQQSYYWVLDEGKLVVAHAGIKESLIGREDVRVEKFCLYGDITGERDEEGHPVRKDWAKEYRGSAVVVYGHTPVSEPVWINNTIDIDLGCVFGGKLAALRYPEKEIVAVDSKQPKDEARLKRMERKFEELLEISRMTQ</sequence>
<accession>A0A7C8LDS7</accession>
<dbReference type="OrthoDB" id="9779903at2"/>
<dbReference type="InterPro" id="IPR050126">
    <property type="entry name" value="Ap4A_hydrolase"/>
</dbReference>
<dbReference type="InterPro" id="IPR006186">
    <property type="entry name" value="Ser/Thr-sp_prot-phosphatase"/>
</dbReference>
<dbReference type="PANTHER" id="PTHR42850:SF7">
    <property type="entry name" value="BIS(5'-NUCLEOSYL)-TETRAPHOSPHATASE PRPE [ASYMMETRICAL]"/>
    <property type="match status" value="1"/>
</dbReference>
<dbReference type="Gene3D" id="3.60.21.10">
    <property type="match status" value="1"/>
</dbReference>
<dbReference type="InterPro" id="IPR041780">
    <property type="entry name" value="MPP_PrpE-like"/>
</dbReference>
<feature type="domain" description="Calcineurin-like phosphoesterase" evidence="1">
    <location>
        <begin position="12"/>
        <end position="205"/>
    </location>
</feature>
<dbReference type="PRINTS" id="PR00114">
    <property type="entry name" value="STPHPHTASE"/>
</dbReference>
<dbReference type="AlphaFoldDB" id="A0A7C8LDS7"/>
<dbReference type="SUPFAM" id="SSF56300">
    <property type="entry name" value="Metallo-dependent phosphatases"/>
    <property type="match status" value="1"/>
</dbReference>